<gene>
    <name evidence="2" type="ORF">ACFFRE_06965</name>
</gene>
<evidence type="ECO:0000256" key="1">
    <source>
        <dbReference type="SAM" id="SignalP"/>
    </source>
</evidence>
<protein>
    <recommendedName>
        <fullName evidence="4">WxL domain-containing protein</fullName>
    </recommendedName>
</protein>
<keyword evidence="1" id="KW-0732">Signal</keyword>
<dbReference type="EMBL" id="JBHLYQ010000054">
    <property type="protein sequence ID" value="MFC0081886.1"/>
    <property type="molecule type" value="Genomic_DNA"/>
</dbReference>
<dbReference type="Proteomes" id="UP001589788">
    <property type="component" value="Unassembled WGS sequence"/>
</dbReference>
<proteinExistence type="predicted"/>
<organism evidence="2 3">
    <name type="scientific">Aciditerrimonas ferrireducens</name>
    <dbReference type="NCBI Taxonomy" id="667306"/>
    <lineage>
        <taxon>Bacteria</taxon>
        <taxon>Bacillati</taxon>
        <taxon>Actinomycetota</taxon>
        <taxon>Acidimicrobiia</taxon>
        <taxon>Acidimicrobiales</taxon>
        <taxon>Acidimicrobiaceae</taxon>
        <taxon>Aciditerrimonas</taxon>
    </lineage>
</organism>
<name>A0ABV6C2G5_9ACTN</name>
<sequence length="547" mass="54021">MQRRTYGRRAARLGLAAATVAGLAGAALVAAGGGVAGAAQFNNGFDCSSSLSSTNNICVDGGTNATTSSGGTLTVTPASSSIAPLTLSGVYNDFLGSLNTSTGAVSFPASQATWVSTLTGSLSGVTATIQISDDGTVTGTYDPSTGAVTETGNLTVTLDNTAAAGAAGLCTYTQPFDVSGTISAPTQVNLTYAEAQGTVSQASTPVALSSTNGTGEGCALAEAVLAGATQTLTLPVTVFVYSPVNLPTPTLTVTPTSGNPGTTVSFTGTGYEPDQTVTVAFTTPASGKTVDSTTVTSTSSGDISGTIGTSNEATGVNPLVASYTYDGITLSASANFTVTAPYTCTTDGTTGTTSCSISQVATVSVQGAALTITENAASGTANTQTQVVLSKVTLNGTWQTTSGTLNPVTVVDARGTLAGWTVTGQFTARSKTGYWASNPNGNPGAFENETPVGNPQDNYIRADEFSWTPSAAPATETFNGQTVPEGRANEVTAGAASSLSSSSPTTLCQAAAGGGGGTFVCSAPVSLNVPPWVAAGTYAATLNLVVG</sequence>
<evidence type="ECO:0000313" key="2">
    <source>
        <dbReference type="EMBL" id="MFC0081886.1"/>
    </source>
</evidence>
<evidence type="ECO:0000313" key="3">
    <source>
        <dbReference type="Proteomes" id="UP001589788"/>
    </source>
</evidence>
<reference evidence="2 3" key="1">
    <citation type="submission" date="2024-09" db="EMBL/GenBank/DDBJ databases">
        <authorList>
            <person name="Sun Q."/>
            <person name="Mori K."/>
        </authorList>
    </citation>
    <scope>NUCLEOTIDE SEQUENCE [LARGE SCALE GENOMIC DNA]</scope>
    <source>
        <strain evidence="2 3">JCM 15389</strain>
    </source>
</reference>
<comment type="caution">
    <text evidence="2">The sequence shown here is derived from an EMBL/GenBank/DDBJ whole genome shotgun (WGS) entry which is preliminary data.</text>
</comment>
<feature type="signal peptide" evidence="1">
    <location>
        <begin position="1"/>
        <end position="26"/>
    </location>
</feature>
<dbReference type="RefSeq" id="WP_377789211.1">
    <property type="nucleotide sequence ID" value="NZ_JBHLYQ010000054.1"/>
</dbReference>
<evidence type="ECO:0008006" key="4">
    <source>
        <dbReference type="Google" id="ProtNLM"/>
    </source>
</evidence>
<feature type="chain" id="PRO_5045140370" description="WxL domain-containing protein" evidence="1">
    <location>
        <begin position="27"/>
        <end position="547"/>
    </location>
</feature>
<accession>A0ABV6C2G5</accession>
<keyword evidence="3" id="KW-1185">Reference proteome</keyword>